<gene>
    <name evidence="3" type="ORF">Pdsh_02555</name>
    <name evidence="2" type="ORF">Pyrde_1197</name>
</gene>
<keyword evidence="1" id="KW-1133">Transmembrane helix</keyword>
<dbReference type="Pfam" id="PF01917">
    <property type="entry name" value="Flagellin_arch-type"/>
    <property type="match status" value="1"/>
</dbReference>
<dbReference type="InterPro" id="IPR002774">
    <property type="entry name" value="Flagellin_arc-type"/>
</dbReference>
<dbReference type="KEGG" id="pdl:Pyrde_1197"/>
<evidence type="ECO:0008006" key="6">
    <source>
        <dbReference type="Google" id="ProtNLM"/>
    </source>
</evidence>
<proteinExistence type="predicted"/>
<dbReference type="AlphaFoldDB" id="A0A0P0N3X8"/>
<dbReference type="EMBL" id="CP013011">
    <property type="protein sequence ID" value="ALL01245.1"/>
    <property type="molecule type" value="Genomic_DNA"/>
</dbReference>
<accession>A0A0P0N3X8</accession>
<dbReference type="STRING" id="1273541.Pyrde_1197"/>
<dbReference type="GO" id="GO:0005198">
    <property type="term" value="F:structural molecule activity"/>
    <property type="evidence" value="ECO:0007669"/>
    <property type="project" value="InterPro"/>
</dbReference>
<evidence type="ECO:0000256" key="1">
    <source>
        <dbReference type="SAM" id="Phobius"/>
    </source>
</evidence>
<dbReference type="GO" id="GO:0097588">
    <property type="term" value="P:archaeal or bacterial-type flagellum-dependent cell motility"/>
    <property type="evidence" value="ECO:0007669"/>
    <property type="project" value="InterPro"/>
</dbReference>
<name>A0A0P0N3X8_9CREN</name>
<dbReference type="GeneID" id="26099536"/>
<keyword evidence="5" id="KW-1185">Reference proteome</keyword>
<reference evidence="2 4" key="1">
    <citation type="submission" date="2015-10" db="EMBL/GenBank/DDBJ databases">
        <title>Complete genome sequence of hyperthermophilic archaeon Pyrodictium delaneyi Su06.</title>
        <authorList>
            <person name="Jung J.-H."/>
            <person name="Lin J."/>
            <person name="Holden J.F."/>
            <person name="Park C.-S."/>
        </authorList>
    </citation>
    <scope>NUCLEOTIDE SEQUENCE [LARGE SCALE GENOMIC DNA]</scope>
    <source>
        <strain evidence="2 4">Su06</strain>
    </source>
</reference>
<organism evidence="2 4">
    <name type="scientific">Pyrodictium delaneyi</name>
    <dbReference type="NCBI Taxonomy" id="1273541"/>
    <lineage>
        <taxon>Archaea</taxon>
        <taxon>Thermoproteota</taxon>
        <taxon>Thermoprotei</taxon>
        <taxon>Desulfurococcales</taxon>
        <taxon>Pyrodictiaceae</taxon>
        <taxon>Pyrodictium</taxon>
    </lineage>
</organism>
<reference evidence="3 5" key="2">
    <citation type="submission" date="2017-05" db="EMBL/GenBank/DDBJ databases">
        <title>The draft genome of the hyperthermophilic archaeon 'Pyrodictium delaneyi strain Hulk', an iron and nitrate reducer, reveals the capacity for sulfate reduction.</title>
        <authorList>
            <person name="Demey L.M."/>
            <person name="Miller C."/>
            <person name="Manzella M."/>
            <person name="Reguera G."/>
            <person name="Kashefi K."/>
        </authorList>
    </citation>
    <scope>NUCLEOTIDE SEQUENCE [LARGE SCALE GENOMIC DNA]</scope>
    <source>
        <strain evidence="3 5">Hulk</strain>
    </source>
</reference>
<evidence type="ECO:0000313" key="3">
    <source>
        <dbReference type="EMBL" id="OWJ55681.1"/>
    </source>
</evidence>
<dbReference type="RefSeq" id="WP_055409087.1">
    <property type="nucleotide sequence ID" value="NZ_CP013011.1"/>
</dbReference>
<evidence type="ECO:0000313" key="2">
    <source>
        <dbReference type="EMBL" id="ALL01245.1"/>
    </source>
</evidence>
<evidence type="ECO:0000313" key="5">
    <source>
        <dbReference type="Proteomes" id="UP000196694"/>
    </source>
</evidence>
<protein>
    <recommendedName>
        <fullName evidence="6">Flagellin</fullName>
    </recommendedName>
</protein>
<feature type="transmembrane region" description="Helical" evidence="1">
    <location>
        <begin position="12"/>
        <end position="30"/>
    </location>
</feature>
<keyword evidence="1" id="KW-0472">Membrane</keyword>
<sequence length="163" mass="17280">MRALSAPLTEAILVVAAITAAMVVASAVLYNASYISNRMAAAGAEAGKYISERVAFVYAFVNSSDNCHHIFLKNVGDTVIGDIGSSTLIIGNNTYAILLNYNPSGASSGCGCWSYTEVENPNGVWEPRETIEVLACPPTVIEPPYRFVMTLSSGVKLSESYTG</sequence>
<keyword evidence="1" id="KW-0812">Transmembrane</keyword>
<dbReference type="EMBL" id="NCQP01000001">
    <property type="protein sequence ID" value="OWJ55681.1"/>
    <property type="molecule type" value="Genomic_DNA"/>
</dbReference>
<evidence type="ECO:0000313" key="4">
    <source>
        <dbReference type="Proteomes" id="UP000058613"/>
    </source>
</evidence>
<dbReference type="Proteomes" id="UP000058613">
    <property type="component" value="Chromosome"/>
</dbReference>
<dbReference type="Proteomes" id="UP000196694">
    <property type="component" value="Unassembled WGS sequence"/>
</dbReference>